<evidence type="ECO:0000259" key="5">
    <source>
        <dbReference type="PROSITE" id="PS01124"/>
    </source>
</evidence>
<dbReference type="Gene3D" id="1.10.10.60">
    <property type="entry name" value="Homeodomain-like"/>
    <property type="match status" value="2"/>
</dbReference>
<dbReference type="PROSITE" id="PS01124">
    <property type="entry name" value="HTH_ARAC_FAMILY_2"/>
    <property type="match status" value="1"/>
</dbReference>
<dbReference type="InterPro" id="IPR018062">
    <property type="entry name" value="HTH_AraC-typ_CS"/>
</dbReference>
<dbReference type="InterPro" id="IPR009057">
    <property type="entry name" value="Homeodomain-like_sf"/>
</dbReference>
<keyword evidence="4" id="KW-0804">Transcription</keyword>
<dbReference type="InterPro" id="IPR037923">
    <property type="entry name" value="HTH-like"/>
</dbReference>
<dbReference type="PROSITE" id="PS00041">
    <property type="entry name" value="HTH_ARAC_FAMILY_1"/>
    <property type="match status" value="1"/>
</dbReference>
<dbReference type="SMART" id="SM00342">
    <property type="entry name" value="HTH_ARAC"/>
    <property type="match status" value="1"/>
</dbReference>
<dbReference type="Pfam" id="PF02311">
    <property type="entry name" value="AraC_binding"/>
    <property type="match status" value="1"/>
</dbReference>
<evidence type="ECO:0000313" key="7">
    <source>
        <dbReference type="Proteomes" id="UP000824633"/>
    </source>
</evidence>
<dbReference type="SUPFAM" id="SSF46689">
    <property type="entry name" value="Homeodomain-like"/>
    <property type="match status" value="2"/>
</dbReference>
<organism evidence="6 7">
    <name type="scientific">Clostridium gelidum</name>
    <dbReference type="NCBI Taxonomy" id="704125"/>
    <lineage>
        <taxon>Bacteria</taxon>
        <taxon>Bacillati</taxon>
        <taxon>Bacillota</taxon>
        <taxon>Clostridia</taxon>
        <taxon>Eubacteriales</taxon>
        <taxon>Clostridiaceae</taxon>
        <taxon>Clostridium</taxon>
    </lineage>
</organism>
<dbReference type="Proteomes" id="UP000824633">
    <property type="component" value="Chromosome"/>
</dbReference>
<keyword evidence="2" id="KW-0238">DNA-binding</keyword>
<dbReference type="InterPro" id="IPR003313">
    <property type="entry name" value="AraC-bd"/>
</dbReference>
<reference evidence="7" key="1">
    <citation type="submission" date="2021-07" db="EMBL/GenBank/DDBJ databases">
        <title>Complete genome sequencing of a Clostridium isolate.</title>
        <authorList>
            <person name="Ueki A."/>
            <person name="Tonouchi A."/>
        </authorList>
    </citation>
    <scope>NUCLEOTIDE SEQUENCE [LARGE SCALE GENOMIC DNA]</scope>
    <source>
        <strain evidence="7">C5S11</strain>
    </source>
</reference>
<dbReference type="InterPro" id="IPR050204">
    <property type="entry name" value="AraC_XylS_family_regulators"/>
</dbReference>
<dbReference type="Gene3D" id="2.60.120.10">
    <property type="entry name" value="Jelly Rolls"/>
    <property type="match status" value="1"/>
</dbReference>
<keyword evidence="7" id="KW-1185">Reference proteome</keyword>
<dbReference type="EMBL" id="AP024849">
    <property type="protein sequence ID" value="BCZ45273.1"/>
    <property type="molecule type" value="Genomic_DNA"/>
</dbReference>
<gene>
    <name evidence="6" type="ORF">psyc5s11_13400</name>
</gene>
<name>A0ABM7T347_9CLOT</name>
<dbReference type="PANTHER" id="PTHR46796:SF2">
    <property type="entry name" value="TRANSCRIPTIONAL REGULATORY PROTEIN"/>
    <property type="match status" value="1"/>
</dbReference>
<evidence type="ECO:0000256" key="2">
    <source>
        <dbReference type="ARBA" id="ARBA00023125"/>
    </source>
</evidence>
<dbReference type="InterPro" id="IPR018060">
    <property type="entry name" value="HTH_AraC"/>
</dbReference>
<keyword evidence="3" id="KW-0010">Activator</keyword>
<dbReference type="SUPFAM" id="SSF51215">
    <property type="entry name" value="Regulatory protein AraC"/>
    <property type="match status" value="1"/>
</dbReference>
<dbReference type="RefSeq" id="WP_224036884.1">
    <property type="nucleotide sequence ID" value="NZ_AP024849.1"/>
</dbReference>
<dbReference type="PANTHER" id="PTHR46796">
    <property type="entry name" value="HTH-TYPE TRANSCRIPTIONAL ACTIVATOR RHAS-RELATED"/>
    <property type="match status" value="1"/>
</dbReference>
<evidence type="ECO:0000256" key="1">
    <source>
        <dbReference type="ARBA" id="ARBA00023015"/>
    </source>
</evidence>
<dbReference type="Pfam" id="PF12833">
    <property type="entry name" value="HTH_18"/>
    <property type="match status" value="1"/>
</dbReference>
<dbReference type="InterPro" id="IPR014710">
    <property type="entry name" value="RmlC-like_jellyroll"/>
</dbReference>
<protein>
    <submittedName>
        <fullName evidence="6">AraC family transcriptional regulator</fullName>
    </submittedName>
</protein>
<accession>A0ABM7T347</accession>
<evidence type="ECO:0000256" key="4">
    <source>
        <dbReference type="ARBA" id="ARBA00023163"/>
    </source>
</evidence>
<proteinExistence type="predicted"/>
<evidence type="ECO:0000313" key="6">
    <source>
        <dbReference type="EMBL" id="BCZ45273.1"/>
    </source>
</evidence>
<feature type="domain" description="HTH araC/xylS-type" evidence="5">
    <location>
        <begin position="167"/>
        <end position="264"/>
    </location>
</feature>
<evidence type="ECO:0000256" key="3">
    <source>
        <dbReference type="ARBA" id="ARBA00023159"/>
    </source>
</evidence>
<sequence length="265" mass="31306">MEDIRYFFNNADGDIEIKKCNNSIHSSKAHFHNEVSIGLIERGGTKTEIGGNTYELNEKTFLLIPPSIPHKCNPYDYKSWNFRMLYISPEWFKSGFNIQSEKIKFDYMKVNQKMFLDLIKLTDNIENKTIDIETESKLLNYISLLIKNDNIELNEDSLENLNLKRRSEIKQYLNENYRKDIMLDDLAKIAHVSKYYLIRKFNECYGLSPHQYITNLRINYAKKLLKNKKGFADMAIESGFYDQSHFIKCFKEYTGVTPMMYKANL</sequence>
<keyword evidence="1" id="KW-0805">Transcription regulation</keyword>